<comment type="similarity">
    <text evidence="1 5">Belongs to the universal ribosomal protein uL24 family.</text>
</comment>
<evidence type="ECO:0000256" key="1">
    <source>
        <dbReference type="ARBA" id="ARBA00010618"/>
    </source>
</evidence>
<evidence type="ECO:0000256" key="3">
    <source>
        <dbReference type="ARBA" id="ARBA00023274"/>
    </source>
</evidence>
<dbReference type="InterPro" id="IPR005824">
    <property type="entry name" value="KOW"/>
</dbReference>
<name>A0ABZ0UKW9_9RICK</name>
<dbReference type="RefSeq" id="WP_323732489.1">
    <property type="nucleotide sequence ID" value="NZ_CP110820.1"/>
</dbReference>
<dbReference type="GO" id="GO:0005840">
    <property type="term" value="C:ribosome"/>
    <property type="evidence" value="ECO:0007669"/>
    <property type="project" value="UniProtKB-KW"/>
</dbReference>
<dbReference type="NCBIfam" id="TIGR01079">
    <property type="entry name" value="rplX_bact"/>
    <property type="match status" value="1"/>
</dbReference>
<dbReference type="InterPro" id="IPR003256">
    <property type="entry name" value="Ribosomal_uL24"/>
</dbReference>
<evidence type="ECO:0000313" key="8">
    <source>
        <dbReference type="Proteomes" id="UP001327219"/>
    </source>
</evidence>
<dbReference type="EMBL" id="CP110820">
    <property type="protein sequence ID" value="WPX96771.1"/>
    <property type="molecule type" value="Genomic_DNA"/>
</dbReference>
<protein>
    <recommendedName>
        <fullName evidence="4 5">Large ribosomal subunit protein uL24</fullName>
    </recommendedName>
</protein>
<keyword evidence="8" id="KW-1185">Reference proteome</keyword>
<dbReference type="InterPro" id="IPR041988">
    <property type="entry name" value="Ribosomal_uL24_KOW"/>
</dbReference>
<evidence type="ECO:0000256" key="4">
    <source>
        <dbReference type="ARBA" id="ARBA00035206"/>
    </source>
</evidence>
<proteinExistence type="inferred from homology"/>
<dbReference type="InterPro" id="IPR014722">
    <property type="entry name" value="Rib_uL2_dom2"/>
</dbReference>
<dbReference type="Pfam" id="PF00467">
    <property type="entry name" value="KOW"/>
    <property type="match status" value="1"/>
</dbReference>
<keyword evidence="5" id="KW-0694">RNA-binding</keyword>
<keyword evidence="2 5" id="KW-0689">Ribosomal protein</keyword>
<dbReference type="HAMAP" id="MF_01326_B">
    <property type="entry name" value="Ribosomal_uL24_B"/>
    <property type="match status" value="1"/>
</dbReference>
<sequence length="106" mass="11761">MASKFKKNDKVQVIAGKDKGKVSTIIKVIPKDNMAVIEGVAVVKRHTKPNKLNPDGGIIEKEMPVNMSKIMHIDPKSDSITRIGFKMNDKGVKVRYSKKSGELIDK</sequence>
<accession>A0ABZ0UKW9</accession>
<evidence type="ECO:0000256" key="2">
    <source>
        <dbReference type="ARBA" id="ARBA00022980"/>
    </source>
</evidence>
<organism evidence="7 8">
    <name type="scientific">Candidatus Bandiella euplotis</name>
    <dbReference type="NCBI Taxonomy" id="1664265"/>
    <lineage>
        <taxon>Bacteria</taxon>
        <taxon>Pseudomonadati</taxon>
        <taxon>Pseudomonadota</taxon>
        <taxon>Alphaproteobacteria</taxon>
        <taxon>Rickettsiales</taxon>
        <taxon>Candidatus Midichloriaceae</taxon>
        <taxon>Candidatus Bandiella</taxon>
    </lineage>
</organism>
<feature type="domain" description="KOW" evidence="6">
    <location>
        <begin position="4"/>
        <end position="31"/>
    </location>
</feature>
<reference evidence="7 8" key="1">
    <citation type="submission" date="2022-11" db="EMBL/GenBank/DDBJ databases">
        <title>Host association and intracellularity evolved multiple times independently in the Rickettsiales.</title>
        <authorList>
            <person name="Castelli M."/>
            <person name="Nardi T."/>
            <person name="Gammuto L."/>
            <person name="Bellinzona G."/>
            <person name="Sabaneyeva E."/>
            <person name="Potekhin A."/>
            <person name="Serra V."/>
            <person name="Petroni G."/>
            <person name="Sassera D."/>
        </authorList>
    </citation>
    <scope>NUCLEOTIDE SEQUENCE [LARGE SCALE GENOMIC DNA]</scope>
    <source>
        <strain evidence="7 8">NDG2</strain>
    </source>
</reference>
<gene>
    <name evidence="5" type="primary">rplX</name>
    <name evidence="7" type="ORF">Bandiella_00899</name>
</gene>
<keyword evidence="5" id="KW-0699">rRNA-binding</keyword>
<dbReference type="SUPFAM" id="SSF50104">
    <property type="entry name" value="Translation proteins SH3-like domain"/>
    <property type="match status" value="1"/>
</dbReference>
<evidence type="ECO:0000313" key="7">
    <source>
        <dbReference type="EMBL" id="WPX96771.1"/>
    </source>
</evidence>
<dbReference type="InterPro" id="IPR057264">
    <property type="entry name" value="Ribosomal_uL24_C"/>
</dbReference>
<comment type="function">
    <text evidence="5">One of two assembly initiator proteins, it binds directly to the 5'-end of the 23S rRNA, where it nucleates assembly of the 50S subunit.</text>
</comment>
<dbReference type="Pfam" id="PF17136">
    <property type="entry name" value="ribosomal_L24"/>
    <property type="match status" value="1"/>
</dbReference>
<comment type="subunit">
    <text evidence="5">Part of the 50S ribosomal subunit.</text>
</comment>
<evidence type="ECO:0000259" key="6">
    <source>
        <dbReference type="SMART" id="SM00739"/>
    </source>
</evidence>
<dbReference type="SMART" id="SM00739">
    <property type="entry name" value="KOW"/>
    <property type="match status" value="1"/>
</dbReference>
<dbReference type="CDD" id="cd06089">
    <property type="entry name" value="KOW_RPL26"/>
    <property type="match status" value="1"/>
</dbReference>
<dbReference type="PANTHER" id="PTHR12903">
    <property type="entry name" value="MITOCHONDRIAL RIBOSOMAL PROTEIN L24"/>
    <property type="match status" value="1"/>
</dbReference>
<keyword evidence="3 5" id="KW-0687">Ribonucleoprotein</keyword>
<dbReference type="InterPro" id="IPR008991">
    <property type="entry name" value="Translation_prot_SH3-like_sf"/>
</dbReference>
<dbReference type="Gene3D" id="2.30.30.30">
    <property type="match status" value="1"/>
</dbReference>
<dbReference type="Proteomes" id="UP001327219">
    <property type="component" value="Chromosome"/>
</dbReference>
<comment type="function">
    <text evidence="5">One of the proteins that surrounds the polypeptide exit tunnel on the outside of the subunit.</text>
</comment>
<evidence type="ECO:0000256" key="5">
    <source>
        <dbReference type="HAMAP-Rule" id="MF_01326"/>
    </source>
</evidence>